<evidence type="ECO:0000313" key="2">
    <source>
        <dbReference type="EMBL" id="SMF77769.1"/>
    </source>
</evidence>
<dbReference type="Proteomes" id="UP000192934">
    <property type="component" value="Chromosome I"/>
</dbReference>
<accession>A0A1X7H136</accession>
<dbReference type="EMBL" id="LT840185">
    <property type="protein sequence ID" value="SMF77769.1"/>
    <property type="molecule type" value="Genomic_DNA"/>
</dbReference>
<sequence length="49" mass="5251">MMLFLKSSPGRGGGPHEVRWRGLSAHTGGLRTPSTSLWLVPLPVPGRIS</sequence>
<protein>
    <submittedName>
        <fullName evidence="2">Uncharacterized protein</fullName>
    </submittedName>
</protein>
<organism evidence="2 3">
    <name type="scientific">Allosphingosinicella indica</name>
    <dbReference type="NCBI Taxonomy" id="941907"/>
    <lineage>
        <taxon>Bacteria</taxon>
        <taxon>Pseudomonadati</taxon>
        <taxon>Pseudomonadota</taxon>
        <taxon>Alphaproteobacteria</taxon>
        <taxon>Sphingomonadales</taxon>
        <taxon>Sphingomonadaceae</taxon>
        <taxon>Allosphingosinicella</taxon>
    </lineage>
</organism>
<gene>
    <name evidence="2" type="ORF">SAMN06295910_2627</name>
</gene>
<reference evidence="3" key="1">
    <citation type="submission" date="2017-04" db="EMBL/GenBank/DDBJ databases">
        <authorList>
            <person name="Varghese N."/>
            <person name="Submissions S."/>
        </authorList>
    </citation>
    <scope>NUCLEOTIDE SEQUENCE [LARGE SCALE GENOMIC DNA]</scope>
    <source>
        <strain evidence="3">Dd16</strain>
    </source>
</reference>
<keyword evidence="3" id="KW-1185">Reference proteome</keyword>
<proteinExistence type="predicted"/>
<evidence type="ECO:0000256" key="1">
    <source>
        <dbReference type="SAM" id="MobiDB-lite"/>
    </source>
</evidence>
<name>A0A1X7H136_9SPHN</name>
<dbReference type="STRING" id="941907.SAMN06295910_2627"/>
<dbReference type="AlphaFoldDB" id="A0A1X7H136"/>
<evidence type="ECO:0000313" key="3">
    <source>
        <dbReference type="Proteomes" id="UP000192934"/>
    </source>
</evidence>
<feature type="region of interest" description="Disordered" evidence="1">
    <location>
        <begin position="1"/>
        <end position="20"/>
    </location>
</feature>